<dbReference type="Proteomes" id="UP000308600">
    <property type="component" value="Unassembled WGS sequence"/>
</dbReference>
<dbReference type="EMBL" id="ML208285">
    <property type="protein sequence ID" value="TFK72465.1"/>
    <property type="molecule type" value="Genomic_DNA"/>
</dbReference>
<accession>A0ACD3B353</accession>
<organism evidence="1 2">
    <name type="scientific">Pluteus cervinus</name>
    <dbReference type="NCBI Taxonomy" id="181527"/>
    <lineage>
        <taxon>Eukaryota</taxon>
        <taxon>Fungi</taxon>
        <taxon>Dikarya</taxon>
        <taxon>Basidiomycota</taxon>
        <taxon>Agaricomycotina</taxon>
        <taxon>Agaricomycetes</taxon>
        <taxon>Agaricomycetidae</taxon>
        <taxon>Agaricales</taxon>
        <taxon>Pluteineae</taxon>
        <taxon>Pluteaceae</taxon>
        <taxon>Pluteus</taxon>
    </lineage>
</organism>
<name>A0ACD3B353_9AGAR</name>
<protein>
    <submittedName>
        <fullName evidence="1">HD-domain/PDEase-like protein</fullName>
    </submittedName>
</protein>
<evidence type="ECO:0000313" key="2">
    <source>
        <dbReference type="Proteomes" id="UP000308600"/>
    </source>
</evidence>
<sequence>MCRSDASSTTYFPPKHLRRRSADVGGLLLATGNRGQGHGWMDVQGDTRFAELLSDMYTETLNAVNEHDSEFVPTDLRTETRSQLIKSLDSWHFEPHKLPDDQVVACTLLLFEALYRIEGMEAAVGIPMSKIPPFVQHLRHIYRYENSYHNFEHALDVLQASHCYLQAAGMVPPLSLLLHPHRKWKSKWDFDSGPIMTCLGLQELFVVYIAAIGHDVGHPGFTNVFMKNAHTPLSVMFDGKSALEHMHCHLLLRVMRHHGLGALLDRPHDGIRVRKLLWQTVLATDMSVHNDFMTRFTDELRNNEPPCAATRGARQILICQAILKCADISNPSRPYPVSQHWAGALMQEWTSQALFEQHLALPPSVQPSTDPLTEAKSQVYFIQNFAKPLLDLVVQAVPEMDKFATQCNSNLHQWLSRSTELRKESEGAAAAASAEGGASTEPPPAPPPISPQQRDYFMTAFPMALPPSSWNSVDCCRSSSDSSSNSTESNPSNPCSPSSDSVTSFTFSPTSASESSISAAGSGRPPSSSGSSISFGGVNGVGGGGGVGGAHPSNGVGGVSSLNEGHAAIRAAGKLAPRKHKIINRNSWSPLSLVNITTTPSGMVIGVGGGAGVPTAVGVGAATHQGSIGATPRYNGSPLARKVQALPSPILSSTKGTEGTILMTQPIKLEKANSTAS</sequence>
<reference evidence="1 2" key="1">
    <citation type="journal article" date="2019" name="Nat. Ecol. Evol.">
        <title>Megaphylogeny resolves global patterns of mushroom evolution.</title>
        <authorList>
            <person name="Varga T."/>
            <person name="Krizsan K."/>
            <person name="Foldi C."/>
            <person name="Dima B."/>
            <person name="Sanchez-Garcia M."/>
            <person name="Sanchez-Ramirez S."/>
            <person name="Szollosi G.J."/>
            <person name="Szarkandi J.G."/>
            <person name="Papp V."/>
            <person name="Albert L."/>
            <person name="Andreopoulos W."/>
            <person name="Angelini C."/>
            <person name="Antonin V."/>
            <person name="Barry K.W."/>
            <person name="Bougher N.L."/>
            <person name="Buchanan P."/>
            <person name="Buyck B."/>
            <person name="Bense V."/>
            <person name="Catcheside P."/>
            <person name="Chovatia M."/>
            <person name="Cooper J."/>
            <person name="Damon W."/>
            <person name="Desjardin D."/>
            <person name="Finy P."/>
            <person name="Geml J."/>
            <person name="Haridas S."/>
            <person name="Hughes K."/>
            <person name="Justo A."/>
            <person name="Karasinski D."/>
            <person name="Kautmanova I."/>
            <person name="Kiss B."/>
            <person name="Kocsube S."/>
            <person name="Kotiranta H."/>
            <person name="LaButti K.M."/>
            <person name="Lechner B.E."/>
            <person name="Liimatainen K."/>
            <person name="Lipzen A."/>
            <person name="Lukacs Z."/>
            <person name="Mihaltcheva S."/>
            <person name="Morgado L.N."/>
            <person name="Niskanen T."/>
            <person name="Noordeloos M.E."/>
            <person name="Ohm R.A."/>
            <person name="Ortiz-Santana B."/>
            <person name="Ovrebo C."/>
            <person name="Racz N."/>
            <person name="Riley R."/>
            <person name="Savchenko A."/>
            <person name="Shiryaev A."/>
            <person name="Soop K."/>
            <person name="Spirin V."/>
            <person name="Szebenyi C."/>
            <person name="Tomsovsky M."/>
            <person name="Tulloss R.E."/>
            <person name="Uehling J."/>
            <person name="Grigoriev I.V."/>
            <person name="Vagvolgyi C."/>
            <person name="Papp T."/>
            <person name="Martin F.M."/>
            <person name="Miettinen O."/>
            <person name="Hibbett D.S."/>
            <person name="Nagy L.G."/>
        </authorList>
    </citation>
    <scope>NUCLEOTIDE SEQUENCE [LARGE SCALE GENOMIC DNA]</scope>
    <source>
        <strain evidence="1 2">NL-1719</strain>
    </source>
</reference>
<gene>
    <name evidence="1" type="ORF">BDN72DRAFT_928655</name>
</gene>
<proteinExistence type="predicted"/>
<keyword evidence="2" id="KW-1185">Reference proteome</keyword>
<evidence type="ECO:0000313" key="1">
    <source>
        <dbReference type="EMBL" id="TFK72465.1"/>
    </source>
</evidence>